<feature type="transmembrane region" description="Helical" evidence="1">
    <location>
        <begin position="36"/>
        <end position="58"/>
    </location>
</feature>
<protein>
    <submittedName>
        <fullName evidence="2">Uncharacterized protein</fullName>
    </submittedName>
</protein>
<comment type="caution">
    <text evidence="2">The sequence shown here is derived from an EMBL/GenBank/DDBJ whole genome shotgun (WGS) entry which is preliminary data.</text>
</comment>
<organism evidence="2 3">
    <name type="scientific">Sphingomonas edaphi</name>
    <dbReference type="NCBI Taxonomy" id="2315689"/>
    <lineage>
        <taxon>Bacteria</taxon>
        <taxon>Pseudomonadati</taxon>
        <taxon>Pseudomonadota</taxon>
        <taxon>Alphaproteobacteria</taxon>
        <taxon>Sphingomonadales</taxon>
        <taxon>Sphingomonadaceae</taxon>
        <taxon>Sphingomonas</taxon>
    </lineage>
</organism>
<reference evidence="2 3" key="1">
    <citation type="submission" date="2018-09" db="EMBL/GenBank/DDBJ databases">
        <title>Sphingomonas sp. DAC4.</title>
        <authorList>
            <person name="Seo T."/>
        </authorList>
    </citation>
    <scope>NUCLEOTIDE SEQUENCE [LARGE SCALE GENOMIC DNA]</scope>
    <source>
        <strain evidence="2 3">DAC4</strain>
    </source>
</reference>
<gene>
    <name evidence="2" type="ORF">D3M59_07675</name>
</gene>
<dbReference type="EMBL" id="QXTF01000002">
    <property type="protein sequence ID" value="RIX29181.1"/>
    <property type="molecule type" value="Genomic_DNA"/>
</dbReference>
<keyword evidence="1" id="KW-0812">Transmembrane</keyword>
<evidence type="ECO:0000313" key="2">
    <source>
        <dbReference type="EMBL" id="RIX29181.1"/>
    </source>
</evidence>
<proteinExistence type="predicted"/>
<keyword evidence="3" id="KW-1185">Reference proteome</keyword>
<dbReference type="OrthoDB" id="5295794at2"/>
<dbReference type="Pfam" id="PF19447">
    <property type="entry name" value="DUF5985"/>
    <property type="match status" value="1"/>
</dbReference>
<name>A0A418PZA2_9SPHN</name>
<keyword evidence="1" id="KW-1133">Transmembrane helix</keyword>
<evidence type="ECO:0000313" key="3">
    <source>
        <dbReference type="Proteomes" id="UP000285023"/>
    </source>
</evidence>
<dbReference type="AlphaFoldDB" id="A0A418PZA2"/>
<dbReference type="InterPro" id="IPR046027">
    <property type="entry name" value="DUF5985"/>
</dbReference>
<keyword evidence="1" id="KW-0472">Membrane</keyword>
<feature type="transmembrane region" description="Helical" evidence="1">
    <location>
        <begin position="70"/>
        <end position="88"/>
    </location>
</feature>
<dbReference type="Proteomes" id="UP000285023">
    <property type="component" value="Unassembled WGS sequence"/>
</dbReference>
<sequence>MDLSFPTAVYLLCFLTSLACAALLGRSYLRNRSSMLLWSALCFALLALANLFVVLDMVVFPDVNFRLARLWSSFAAVAVLLFGFIWGMEDDR</sequence>
<accession>A0A418PZA2</accession>
<feature type="transmembrane region" description="Helical" evidence="1">
    <location>
        <begin position="6"/>
        <end position="24"/>
    </location>
</feature>
<dbReference type="RefSeq" id="WP_119533068.1">
    <property type="nucleotide sequence ID" value="NZ_QXTF01000002.1"/>
</dbReference>
<evidence type="ECO:0000256" key="1">
    <source>
        <dbReference type="SAM" id="Phobius"/>
    </source>
</evidence>